<dbReference type="Proteomes" id="UP000499080">
    <property type="component" value="Unassembled WGS sequence"/>
</dbReference>
<accession>A0A4Y2NDV6</accession>
<evidence type="ECO:0000313" key="1">
    <source>
        <dbReference type="EMBL" id="GBN37628.1"/>
    </source>
</evidence>
<keyword evidence="2" id="KW-1185">Reference proteome</keyword>
<dbReference type="OrthoDB" id="6437659at2759"/>
<sequence length="129" mass="14932">MAIWLMAWDDRATGRFIHSIIPKVSLQPINWRSRQVLFFTVRWFFPSYPQRFILAETSFRSCGGIGTPIHYGTKCLLPYGTTQQHQSVWFRSVVSNSTSGRSIHNLLHLLQSETGLFCPDPNNCFSFLY</sequence>
<organism evidence="1 2">
    <name type="scientific">Araneus ventricosus</name>
    <name type="common">Orbweaver spider</name>
    <name type="synonym">Epeira ventricosa</name>
    <dbReference type="NCBI Taxonomy" id="182803"/>
    <lineage>
        <taxon>Eukaryota</taxon>
        <taxon>Metazoa</taxon>
        <taxon>Ecdysozoa</taxon>
        <taxon>Arthropoda</taxon>
        <taxon>Chelicerata</taxon>
        <taxon>Arachnida</taxon>
        <taxon>Araneae</taxon>
        <taxon>Araneomorphae</taxon>
        <taxon>Entelegynae</taxon>
        <taxon>Araneoidea</taxon>
        <taxon>Araneidae</taxon>
        <taxon>Araneus</taxon>
    </lineage>
</organism>
<comment type="caution">
    <text evidence="1">The sequence shown here is derived from an EMBL/GenBank/DDBJ whole genome shotgun (WGS) entry which is preliminary data.</text>
</comment>
<reference evidence="1 2" key="1">
    <citation type="journal article" date="2019" name="Sci. Rep.">
        <title>Orb-weaving spider Araneus ventricosus genome elucidates the spidroin gene catalogue.</title>
        <authorList>
            <person name="Kono N."/>
            <person name="Nakamura H."/>
            <person name="Ohtoshi R."/>
            <person name="Moran D.A.P."/>
            <person name="Shinohara A."/>
            <person name="Yoshida Y."/>
            <person name="Fujiwara M."/>
            <person name="Mori M."/>
            <person name="Tomita M."/>
            <person name="Arakawa K."/>
        </authorList>
    </citation>
    <scope>NUCLEOTIDE SEQUENCE [LARGE SCALE GENOMIC DNA]</scope>
</reference>
<protein>
    <submittedName>
        <fullName evidence="1">Uncharacterized protein</fullName>
    </submittedName>
</protein>
<gene>
    <name evidence="1" type="ORF">AVEN_139983_1</name>
</gene>
<name>A0A4Y2NDV6_ARAVE</name>
<evidence type="ECO:0000313" key="2">
    <source>
        <dbReference type="Proteomes" id="UP000499080"/>
    </source>
</evidence>
<dbReference type="AlphaFoldDB" id="A0A4Y2NDV6"/>
<dbReference type="EMBL" id="BGPR01009048">
    <property type="protein sequence ID" value="GBN37628.1"/>
    <property type="molecule type" value="Genomic_DNA"/>
</dbReference>
<proteinExistence type="predicted"/>